<dbReference type="RefSeq" id="WP_317487177.1">
    <property type="nucleotide sequence ID" value="NZ_CP136051.1"/>
</dbReference>
<dbReference type="EMBL" id="CP136051">
    <property type="protein sequence ID" value="WOK04366.1"/>
    <property type="molecule type" value="Genomic_DNA"/>
</dbReference>
<sequence length="91" mass="10194">MKLWAKITIGIQVLIIILFAIYSSLKANEASTFLNLLREQEALLVRAELEAEKQTEIAISAQAEAEQQRMMAEQQAALAMQTLKACESKKK</sequence>
<reference evidence="3 4" key="1">
    <citation type="journal article" date="2023" name="Microbiol. Resour. Announc.">
        <title>Complete Genome Sequence of Imperialibacter roseus strain P4T.</title>
        <authorList>
            <person name="Tizabi D.R."/>
            <person name="Bachvaroff T."/>
            <person name="Hill R.T."/>
        </authorList>
    </citation>
    <scope>NUCLEOTIDE SEQUENCE [LARGE SCALE GENOMIC DNA]</scope>
    <source>
        <strain evidence="3 4">P4T</strain>
    </source>
</reference>
<keyword evidence="2" id="KW-0812">Transmembrane</keyword>
<feature type="transmembrane region" description="Helical" evidence="2">
    <location>
        <begin position="7"/>
        <end position="25"/>
    </location>
</feature>
<protein>
    <submittedName>
        <fullName evidence="3">Uncharacterized protein</fullName>
    </submittedName>
</protein>
<keyword evidence="2" id="KW-1133">Transmembrane helix</keyword>
<organism evidence="3 4">
    <name type="scientific">Imperialibacter roseus</name>
    <dbReference type="NCBI Taxonomy" id="1324217"/>
    <lineage>
        <taxon>Bacteria</taxon>
        <taxon>Pseudomonadati</taxon>
        <taxon>Bacteroidota</taxon>
        <taxon>Cytophagia</taxon>
        <taxon>Cytophagales</taxon>
        <taxon>Flammeovirgaceae</taxon>
        <taxon>Imperialibacter</taxon>
    </lineage>
</organism>
<name>A0ABZ0II77_9BACT</name>
<keyword evidence="4" id="KW-1185">Reference proteome</keyword>
<evidence type="ECO:0000313" key="3">
    <source>
        <dbReference type="EMBL" id="WOK04366.1"/>
    </source>
</evidence>
<evidence type="ECO:0000256" key="2">
    <source>
        <dbReference type="SAM" id="Phobius"/>
    </source>
</evidence>
<accession>A0ABZ0II77</accession>
<keyword evidence="2" id="KW-0472">Membrane</keyword>
<feature type="coiled-coil region" evidence="1">
    <location>
        <begin position="37"/>
        <end position="66"/>
    </location>
</feature>
<evidence type="ECO:0000256" key="1">
    <source>
        <dbReference type="SAM" id="Coils"/>
    </source>
</evidence>
<dbReference type="Proteomes" id="UP001302349">
    <property type="component" value="Chromosome"/>
</dbReference>
<proteinExistence type="predicted"/>
<keyword evidence="1" id="KW-0175">Coiled coil</keyword>
<evidence type="ECO:0000313" key="4">
    <source>
        <dbReference type="Proteomes" id="UP001302349"/>
    </source>
</evidence>
<gene>
    <name evidence="3" type="ORF">RT717_14900</name>
</gene>